<dbReference type="Proteomes" id="UP000026915">
    <property type="component" value="Chromosome 9"/>
</dbReference>
<proteinExistence type="predicted"/>
<keyword evidence="1" id="KW-0812">Transmembrane</keyword>
<organism evidence="2 3">
    <name type="scientific">Theobroma cacao</name>
    <name type="common">Cacao</name>
    <name type="synonym">Cocoa</name>
    <dbReference type="NCBI Taxonomy" id="3641"/>
    <lineage>
        <taxon>Eukaryota</taxon>
        <taxon>Viridiplantae</taxon>
        <taxon>Streptophyta</taxon>
        <taxon>Embryophyta</taxon>
        <taxon>Tracheophyta</taxon>
        <taxon>Spermatophyta</taxon>
        <taxon>Magnoliopsida</taxon>
        <taxon>eudicotyledons</taxon>
        <taxon>Gunneridae</taxon>
        <taxon>Pentapetalae</taxon>
        <taxon>rosids</taxon>
        <taxon>malvids</taxon>
        <taxon>Malvales</taxon>
        <taxon>Malvaceae</taxon>
        <taxon>Byttnerioideae</taxon>
        <taxon>Theobroma</taxon>
    </lineage>
</organism>
<evidence type="ECO:0000256" key="1">
    <source>
        <dbReference type="SAM" id="Phobius"/>
    </source>
</evidence>
<keyword evidence="1" id="KW-1133">Transmembrane helix</keyword>
<name>A0A061GRJ6_THECC</name>
<reference evidence="2 3" key="1">
    <citation type="journal article" date="2013" name="Genome Biol.">
        <title>The genome sequence of the most widely cultivated cacao type and its use to identify candidate genes regulating pod color.</title>
        <authorList>
            <person name="Motamayor J.C."/>
            <person name="Mockaitis K."/>
            <person name="Schmutz J."/>
            <person name="Haiminen N."/>
            <person name="Iii D.L."/>
            <person name="Cornejo O."/>
            <person name="Findley S.D."/>
            <person name="Zheng P."/>
            <person name="Utro F."/>
            <person name="Royaert S."/>
            <person name="Saski C."/>
            <person name="Jenkins J."/>
            <person name="Podicheti R."/>
            <person name="Zhao M."/>
            <person name="Scheffler B.E."/>
            <person name="Stack J.C."/>
            <person name="Feltus F.A."/>
            <person name="Mustiga G.M."/>
            <person name="Amores F."/>
            <person name="Phillips W."/>
            <person name="Marelli J.P."/>
            <person name="May G.D."/>
            <person name="Shapiro H."/>
            <person name="Ma J."/>
            <person name="Bustamante C.D."/>
            <person name="Schnell R.J."/>
            <person name="Main D."/>
            <person name="Gilbert D."/>
            <person name="Parida L."/>
            <person name="Kuhn D.N."/>
        </authorList>
    </citation>
    <scope>NUCLEOTIDE SEQUENCE [LARGE SCALE GENOMIC DNA]</scope>
    <source>
        <strain evidence="3">cv. Matina 1-6</strain>
    </source>
</reference>
<dbReference type="Gramene" id="EOY32131">
    <property type="protein sequence ID" value="EOY32131"/>
    <property type="gene ID" value="TCM_039660"/>
</dbReference>
<protein>
    <submittedName>
        <fullName evidence="2">Uncharacterized protein</fullName>
    </submittedName>
</protein>
<feature type="transmembrane region" description="Helical" evidence="1">
    <location>
        <begin position="12"/>
        <end position="34"/>
    </location>
</feature>
<gene>
    <name evidence="2" type="ORF">TCM_039660</name>
</gene>
<dbReference type="EMBL" id="CM001887">
    <property type="protein sequence ID" value="EOY32131.1"/>
    <property type="molecule type" value="Genomic_DNA"/>
</dbReference>
<dbReference type="AlphaFoldDB" id="A0A061GRJ6"/>
<dbReference type="InParanoid" id="A0A061GRJ6"/>
<accession>A0A061GRJ6</accession>
<evidence type="ECO:0000313" key="3">
    <source>
        <dbReference type="Proteomes" id="UP000026915"/>
    </source>
</evidence>
<evidence type="ECO:0000313" key="2">
    <source>
        <dbReference type="EMBL" id="EOY32131.1"/>
    </source>
</evidence>
<sequence>MSMHAGMVANKGHGLVSLLIPTCNVVMLLVGRLLRTMPPMRDYFGRCCRLEITTGDANHRKITPIDDKILRQRL</sequence>
<keyword evidence="1" id="KW-0472">Membrane</keyword>
<keyword evidence="3" id="KW-1185">Reference proteome</keyword>
<dbReference type="HOGENOM" id="CLU_2692809_0_0_1"/>